<dbReference type="Gene3D" id="3.50.50.60">
    <property type="entry name" value="FAD/NAD(P)-binding domain"/>
    <property type="match status" value="1"/>
</dbReference>
<dbReference type="GO" id="GO:0004497">
    <property type="term" value="F:monooxygenase activity"/>
    <property type="evidence" value="ECO:0007669"/>
    <property type="project" value="UniProtKB-KW"/>
</dbReference>
<dbReference type="Pfam" id="PF21274">
    <property type="entry name" value="Rng_hyd_C"/>
    <property type="match status" value="1"/>
</dbReference>
<name>A0ABU4VEB1_9ACTN</name>
<evidence type="ECO:0000256" key="2">
    <source>
        <dbReference type="ARBA" id="ARBA00022630"/>
    </source>
</evidence>
<proteinExistence type="predicted"/>
<evidence type="ECO:0000256" key="1">
    <source>
        <dbReference type="ARBA" id="ARBA00001974"/>
    </source>
</evidence>
<dbReference type="InterPro" id="IPR036188">
    <property type="entry name" value="FAD/NAD-bd_sf"/>
</dbReference>
<keyword evidence="2" id="KW-0285">Flavoprotein</keyword>
<feature type="domain" description="FAD-binding" evidence="4">
    <location>
        <begin position="20"/>
        <end position="340"/>
    </location>
</feature>
<keyword evidence="5" id="KW-0503">Monooxygenase</keyword>
<keyword evidence="5" id="KW-0560">Oxidoreductase</keyword>
<evidence type="ECO:0000313" key="6">
    <source>
        <dbReference type="Proteomes" id="UP001277761"/>
    </source>
</evidence>
<dbReference type="InterPro" id="IPR050641">
    <property type="entry name" value="RIFMO-like"/>
</dbReference>
<dbReference type="SUPFAM" id="SSF51905">
    <property type="entry name" value="FAD/NAD(P)-binding domain"/>
    <property type="match status" value="1"/>
</dbReference>
<reference evidence="5 6" key="1">
    <citation type="submission" date="2023-11" db="EMBL/GenBank/DDBJ databases">
        <authorList>
            <person name="Xu M."/>
            <person name="Jiang T."/>
        </authorList>
    </citation>
    <scope>NUCLEOTIDE SEQUENCE [LARGE SCALE GENOMIC DNA]</scope>
    <source>
        <strain evidence="5 6">SD</strain>
    </source>
</reference>
<dbReference type="Proteomes" id="UP001277761">
    <property type="component" value="Unassembled WGS sequence"/>
</dbReference>
<evidence type="ECO:0000313" key="5">
    <source>
        <dbReference type="EMBL" id="MDX8150141.1"/>
    </source>
</evidence>
<dbReference type="RefSeq" id="WP_319952293.1">
    <property type="nucleotide sequence ID" value="NZ_JAXAVX010000001.1"/>
</dbReference>
<dbReference type="PANTHER" id="PTHR43004:SF19">
    <property type="entry name" value="BINDING MONOOXYGENASE, PUTATIVE (JCVI)-RELATED"/>
    <property type="match status" value="1"/>
</dbReference>
<gene>
    <name evidence="5" type="ORF">SK069_00920</name>
</gene>
<dbReference type="InterPro" id="IPR002938">
    <property type="entry name" value="FAD-bd"/>
</dbReference>
<dbReference type="EMBL" id="JAXAVX010000001">
    <property type="protein sequence ID" value="MDX8150141.1"/>
    <property type="molecule type" value="Genomic_DNA"/>
</dbReference>
<dbReference type="NCBIfam" id="NF005303">
    <property type="entry name" value="PRK06834.1"/>
    <property type="match status" value="1"/>
</dbReference>
<dbReference type="Gene3D" id="3.30.70.2450">
    <property type="match status" value="1"/>
</dbReference>
<protein>
    <submittedName>
        <fullName evidence="5">FAD-dependent monooxygenase</fullName>
    </submittedName>
</protein>
<evidence type="ECO:0000259" key="4">
    <source>
        <dbReference type="Pfam" id="PF01494"/>
    </source>
</evidence>
<comment type="caution">
    <text evidence="5">The sequence shown here is derived from an EMBL/GenBank/DDBJ whole genome shotgun (WGS) entry which is preliminary data.</text>
</comment>
<dbReference type="Pfam" id="PF01494">
    <property type="entry name" value="FAD_binding_3"/>
    <property type="match status" value="1"/>
</dbReference>
<dbReference type="PRINTS" id="PR00420">
    <property type="entry name" value="RNGMNOXGNASE"/>
</dbReference>
<sequence>MVNVTKGASGRGAAAGEHAMVIAGAGPTGVMLAAELALAGVDAVVVERRTADEHLGSRSGGLLARTIEILDQRGIAERVLAAGSPVQVHSYGTTTLDLAGFPTRHPYALALWQNRFEELLGTWADELGVRVLRGRAIAAIAQDADGVTIDLDDGARLRAAYLVGCDGGRSLVRKAAGIGFPGWDAATSYLLAEVAFDEEPEVGLRRDARGVYAIGPAEDGHRVVAREDVVEAGDAPTLEELRDALRRLWGRDFGLRQASSLSRFRDTTRLASTYRSGRVLLAGDAAHIHAPMGGQGLQLGLQDAVNLGWKLAQVLDGVSPTSLLDTYDAERRPVAARAQRHTMALTALARGDDRTAALREVVDELLELDEARTRLAGALSGLDVHYDLGDGHPLLGRRVPDLDLATDDGPRRTSELLHDARPLLLDLGRGAPLDAADVPERVRVVRARAAGPWELPVLGAVAAPTGLLVRPDGYVAWVGGDGRATGLPDALARWCGAPA</sequence>
<evidence type="ECO:0000256" key="3">
    <source>
        <dbReference type="ARBA" id="ARBA00022827"/>
    </source>
</evidence>
<dbReference type="Gene3D" id="3.40.30.120">
    <property type="match status" value="1"/>
</dbReference>
<accession>A0ABU4VEB1</accession>
<dbReference type="PANTHER" id="PTHR43004">
    <property type="entry name" value="TRK SYSTEM POTASSIUM UPTAKE PROTEIN"/>
    <property type="match status" value="1"/>
</dbReference>
<organism evidence="5 6">
    <name type="scientific">Patulibacter brassicae</name>
    <dbReference type="NCBI Taxonomy" id="1705717"/>
    <lineage>
        <taxon>Bacteria</taxon>
        <taxon>Bacillati</taxon>
        <taxon>Actinomycetota</taxon>
        <taxon>Thermoleophilia</taxon>
        <taxon>Solirubrobacterales</taxon>
        <taxon>Patulibacteraceae</taxon>
        <taxon>Patulibacter</taxon>
    </lineage>
</organism>
<keyword evidence="6" id="KW-1185">Reference proteome</keyword>
<comment type="cofactor">
    <cofactor evidence="1">
        <name>FAD</name>
        <dbReference type="ChEBI" id="CHEBI:57692"/>
    </cofactor>
</comment>
<keyword evidence="3" id="KW-0274">FAD</keyword>